<dbReference type="OrthoDB" id="1938461at2759"/>
<feature type="transmembrane region" description="Helical" evidence="1">
    <location>
        <begin position="55"/>
        <end position="74"/>
    </location>
</feature>
<keyword evidence="1" id="KW-1133">Transmembrane helix</keyword>
<keyword evidence="1" id="KW-0812">Transmembrane</keyword>
<evidence type="ECO:0000256" key="1">
    <source>
        <dbReference type="SAM" id="Phobius"/>
    </source>
</evidence>
<dbReference type="InterPro" id="IPR001938">
    <property type="entry name" value="Thaumatin"/>
</dbReference>
<evidence type="ECO:0000313" key="3">
    <source>
        <dbReference type="Proteomes" id="UP000324897"/>
    </source>
</evidence>
<dbReference type="EMBL" id="RWGY01000742">
    <property type="protein sequence ID" value="TVT99222.1"/>
    <property type="molecule type" value="Genomic_DNA"/>
</dbReference>
<dbReference type="Gene3D" id="2.60.110.10">
    <property type="entry name" value="Thaumatin"/>
    <property type="match status" value="1"/>
</dbReference>
<dbReference type="Pfam" id="PF00314">
    <property type="entry name" value="Thaumatin"/>
    <property type="match status" value="1"/>
</dbReference>
<keyword evidence="1" id="KW-0472">Membrane</keyword>
<sequence>MPEAYRYAYDDATSTFTCGGGDTSYAITFCPSSAKASPQQSLRKRLALRSHHPHLQTPVSLLVIVLVVLAVNGVS</sequence>
<name>A0A5J9SK16_9POAL</name>
<dbReference type="Gramene" id="TVT99222">
    <property type="protein sequence ID" value="TVT99222"/>
    <property type="gene ID" value="EJB05_55437"/>
</dbReference>
<proteinExistence type="predicted"/>
<reference evidence="2 3" key="1">
    <citation type="journal article" date="2019" name="Sci. Rep.">
        <title>A high-quality genome of Eragrostis curvula grass provides insights into Poaceae evolution and supports new strategies to enhance forage quality.</title>
        <authorList>
            <person name="Carballo J."/>
            <person name="Santos B.A.C.M."/>
            <person name="Zappacosta D."/>
            <person name="Garbus I."/>
            <person name="Selva J.P."/>
            <person name="Gallo C.A."/>
            <person name="Diaz A."/>
            <person name="Albertini E."/>
            <person name="Caccamo M."/>
            <person name="Echenique V."/>
        </authorList>
    </citation>
    <scope>NUCLEOTIDE SEQUENCE [LARGE SCALE GENOMIC DNA]</scope>
    <source>
        <strain evidence="3">cv. Victoria</strain>
        <tissue evidence="2">Leaf</tissue>
    </source>
</reference>
<organism evidence="2 3">
    <name type="scientific">Eragrostis curvula</name>
    <name type="common">weeping love grass</name>
    <dbReference type="NCBI Taxonomy" id="38414"/>
    <lineage>
        <taxon>Eukaryota</taxon>
        <taxon>Viridiplantae</taxon>
        <taxon>Streptophyta</taxon>
        <taxon>Embryophyta</taxon>
        <taxon>Tracheophyta</taxon>
        <taxon>Spermatophyta</taxon>
        <taxon>Magnoliopsida</taxon>
        <taxon>Liliopsida</taxon>
        <taxon>Poales</taxon>
        <taxon>Poaceae</taxon>
        <taxon>PACMAD clade</taxon>
        <taxon>Chloridoideae</taxon>
        <taxon>Eragrostideae</taxon>
        <taxon>Eragrostidinae</taxon>
        <taxon>Eragrostis</taxon>
    </lineage>
</organism>
<feature type="non-terminal residue" evidence="2">
    <location>
        <position position="1"/>
    </location>
</feature>
<gene>
    <name evidence="2" type="ORF">EJB05_55437</name>
</gene>
<accession>A0A5J9SK16</accession>
<comment type="caution">
    <text evidence="2">The sequence shown here is derived from an EMBL/GenBank/DDBJ whole genome shotgun (WGS) entry which is preliminary data.</text>
</comment>
<dbReference type="InterPro" id="IPR037176">
    <property type="entry name" value="Osmotin/thaumatin-like_sf"/>
</dbReference>
<evidence type="ECO:0000313" key="2">
    <source>
        <dbReference type="EMBL" id="TVT99222.1"/>
    </source>
</evidence>
<dbReference type="AlphaFoldDB" id="A0A5J9SK16"/>
<protein>
    <submittedName>
        <fullName evidence="2">Uncharacterized protein</fullName>
    </submittedName>
</protein>
<keyword evidence="3" id="KW-1185">Reference proteome</keyword>
<dbReference type="SUPFAM" id="SSF49870">
    <property type="entry name" value="Osmotin, thaumatin-like protein"/>
    <property type="match status" value="1"/>
</dbReference>
<dbReference type="Proteomes" id="UP000324897">
    <property type="component" value="Unassembled WGS sequence"/>
</dbReference>
<dbReference type="PROSITE" id="PS51367">
    <property type="entry name" value="THAUMATIN_2"/>
    <property type="match status" value="1"/>
</dbReference>